<evidence type="ECO:0000313" key="1">
    <source>
        <dbReference type="EMBL" id="GAJ08427.1"/>
    </source>
</evidence>
<organism evidence="1">
    <name type="scientific">marine sediment metagenome</name>
    <dbReference type="NCBI Taxonomy" id="412755"/>
    <lineage>
        <taxon>unclassified sequences</taxon>
        <taxon>metagenomes</taxon>
        <taxon>ecological metagenomes</taxon>
    </lineage>
</organism>
<sequence length="138" mass="14528">MPDPFPFPIEFAYPLEYPSPPSELTLNAGSPLLMGVTEAPPRAEPVGFETRAGPKVLLLDLDVAGMPKFTIDAAGPSNWAITAALLVFGRGGMTGAVRGPTSRLWRPWIGVCSICNGFGLRLGSFGGEGRAEVEARGV</sequence>
<name>X1UXX1_9ZZZZ</name>
<proteinExistence type="predicted"/>
<dbReference type="AlphaFoldDB" id="X1UXX1"/>
<gene>
    <name evidence="1" type="ORF">S12H4_50744</name>
</gene>
<protein>
    <submittedName>
        <fullName evidence="1">Uncharacterized protein</fullName>
    </submittedName>
</protein>
<reference evidence="1" key="1">
    <citation type="journal article" date="2014" name="Front. Microbiol.">
        <title>High frequency of phylogenetically diverse reductive dehalogenase-homologous genes in deep subseafloor sedimentary metagenomes.</title>
        <authorList>
            <person name="Kawai M."/>
            <person name="Futagami T."/>
            <person name="Toyoda A."/>
            <person name="Takaki Y."/>
            <person name="Nishi S."/>
            <person name="Hori S."/>
            <person name="Arai W."/>
            <person name="Tsubouchi T."/>
            <person name="Morono Y."/>
            <person name="Uchiyama I."/>
            <person name="Ito T."/>
            <person name="Fujiyama A."/>
            <person name="Inagaki F."/>
            <person name="Takami H."/>
        </authorList>
    </citation>
    <scope>NUCLEOTIDE SEQUENCE</scope>
    <source>
        <strain evidence="1">Expedition CK06-06</strain>
    </source>
</reference>
<dbReference type="EMBL" id="BARW01031995">
    <property type="protein sequence ID" value="GAJ08427.1"/>
    <property type="molecule type" value="Genomic_DNA"/>
</dbReference>
<comment type="caution">
    <text evidence="1">The sequence shown here is derived from an EMBL/GenBank/DDBJ whole genome shotgun (WGS) entry which is preliminary data.</text>
</comment>
<accession>X1UXX1</accession>